<comment type="caution">
    <text evidence="1">The sequence shown here is derived from an EMBL/GenBank/DDBJ whole genome shotgun (WGS) entry which is preliminary data.</text>
</comment>
<evidence type="ECO:0000313" key="2">
    <source>
        <dbReference type="Proteomes" id="UP001597344"/>
    </source>
</evidence>
<keyword evidence="2" id="KW-1185">Reference proteome</keyword>
<accession>A0ABW5AZR2</accession>
<gene>
    <name evidence="1" type="ORF">ACFSJT_10970</name>
</gene>
<sequence length="128" mass="15090">MRILFSLFLFIAFAIRPAMEISTVMYYQLNIDYIVEKYCVNKKRPKLNCNGKCYLMSQMKTRTQPSKEKSENTIIVEAFIPLFFQDNSISIKNVNPFISDQIQNWKLEYFHPKSISVDIDHPPEIQLS</sequence>
<evidence type="ECO:0000313" key="1">
    <source>
        <dbReference type="EMBL" id="MFD2187311.1"/>
    </source>
</evidence>
<proteinExistence type="predicted"/>
<dbReference type="Proteomes" id="UP001597344">
    <property type="component" value="Unassembled WGS sequence"/>
</dbReference>
<name>A0ABW5AZR2_9FLAO</name>
<organism evidence="1 2">
    <name type="scientific">Aquimarina celericrescens</name>
    <dbReference type="NCBI Taxonomy" id="1964542"/>
    <lineage>
        <taxon>Bacteria</taxon>
        <taxon>Pseudomonadati</taxon>
        <taxon>Bacteroidota</taxon>
        <taxon>Flavobacteriia</taxon>
        <taxon>Flavobacteriales</taxon>
        <taxon>Flavobacteriaceae</taxon>
        <taxon>Aquimarina</taxon>
    </lineage>
</organism>
<dbReference type="RefSeq" id="WP_378320304.1">
    <property type="nucleotide sequence ID" value="NZ_JBHUHY010000011.1"/>
</dbReference>
<protein>
    <submittedName>
        <fullName evidence="1">Uncharacterized protein</fullName>
    </submittedName>
</protein>
<dbReference type="EMBL" id="JBHUHY010000011">
    <property type="protein sequence ID" value="MFD2187311.1"/>
    <property type="molecule type" value="Genomic_DNA"/>
</dbReference>
<reference evidence="2" key="1">
    <citation type="journal article" date="2019" name="Int. J. Syst. Evol. Microbiol.">
        <title>The Global Catalogue of Microorganisms (GCM) 10K type strain sequencing project: providing services to taxonomists for standard genome sequencing and annotation.</title>
        <authorList>
            <consortium name="The Broad Institute Genomics Platform"/>
            <consortium name="The Broad Institute Genome Sequencing Center for Infectious Disease"/>
            <person name="Wu L."/>
            <person name="Ma J."/>
        </authorList>
    </citation>
    <scope>NUCLEOTIDE SEQUENCE [LARGE SCALE GENOMIC DNA]</scope>
    <source>
        <strain evidence="2">DT92</strain>
    </source>
</reference>